<gene>
    <name evidence="1" type="ORF">RIF29_23906</name>
</gene>
<dbReference type="EMBL" id="JAYWIO010000005">
    <property type="protein sequence ID" value="KAK7258333.1"/>
    <property type="molecule type" value="Genomic_DNA"/>
</dbReference>
<proteinExistence type="predicted"/>
<comment type="caution">
    <text evidence="1">The sequence shown here is derived from an EMBL/GenBank/DDBJ whole genome shotgun (WGS) entry which is preliminary data.</text>
</comment>
<evidence type="ECO:0000313" key="1">
    <source>
        <dbReference type="EMBL" id="KAK7258333.1"/>
    </source>
</evidence>
<name>A0AAN9EQW9_CROPI</name>
<protein>
    <submittedName>
        <fullName evidence="1">Uncharacterized protein</fullName>
    </submittedName>
</protein>
<keyword evidence="2" id="KW-1185">Reference proteome</keyword>
<dbReference type="AlphaFoldDB" id="A0AAN9EQW9"/>
<evidence type="ECO:0000313" key="2">
    <source>
        <dbReference type="Proteomes" id="UP001372338"/>
    </source>
</evidence>
<reference evidence="1 2" key="1">
    <citation type="submission" date="2024-01" db="EMBL/GenBank/DDBJ databases">
        <title>The genomes of 5 underutilized Papilionoideae crops provide insights into root nodulation and disease resistanc.</title>
        <authorList>
            <person name="Yuan L."/>
        </authorList>
    </citation>
    <scope>NUCLEOTIDE SEQUENCE [LARGE SCALE GENOMIC DNA]</scope>
    <source>
        <strain evidence="1">ZHUSHIDOU_FW_LH</strain>
        <tissue evidence="1">Leaf</tissue>
    </source>
</reference>
<dbReference type="Proteomes" id="UP001372338">
    <property type="component" value="Unassembled WGS sequence"/>
</dbReference>
<sequence>MTSSSAPKRMRSPDAKPAKHLILVTLSKLKGSTDLQVPLNSGRRIFKKMKKVYGFPKDNVTWFLGADLTKPINPHFKSKDNFSNHVRSVFDDASPDDVVPDDVLMVYSGYFKPMRRHHHDLIFEGVGRHQLKNILTVKSLVRMPDENARLSVKYPFISLYLGTYCYSYERASTLKVKTYWVLIEED</sequence>
<accession>A0AAN9EQW9</accession>
<organism evidence="1 2">
    <name type="scientific">Crotalaria pallida</name>
    <name type="common">Smooth rattlebox</name>
    <name type="synonym">Crotalaria striata</name>
    <dbReference type="NCBI Taxonomy" id="3830"/>
    <lineage>
        <taxon>Eukaryota</taxon>
        <taxon>Viridiplantae</taxon>
        <taxon>Streptophyta</taxon>
        <taxon>Embryophyta</taxon>
        <taxon>Tracheophyta</taxon>
        <taxon>Spermatophyta</taxon>
        <taxon>Magnoliopsida</taxon>
        <taxon>eudicotyledons</taxon>
        <taxon>Gunneridae</taxon>
        <taxon>Pentapetalae</taxon>
        <taxon>rosids</taxon>
        <taxon>fabids</taxon>
        <taxon>Fabales</taxon>
        <taxon>Fabaceae</taxon>
        <taxon>Papilionoideae</taxon>
        <taxon>50 kb inversion clade</taxon>
        <taxon>genistoids sensu lato</taxon>
        <taxon>core genistoids</taxon>
        <taxon>Crotalarieae</taxon>
        <taxon>Crotalaria</taxon>
    </lineage>
</organism>